<evidence type="ECO:0000256" key="3">
    <source>
        <dbReference type="ARBA" id="ARBA00022475"/>
    </source>
</evidence>
<comment type="caution">
    <text evidence="9">The sequence shown here is derived from an EMBL/GenBank/DDBJ whole genome shotgun (WGS) entry which is preliminary data.</text>
</comment>
<evidence type="ECO:0000313" key="10">
    <source>
        <dbReference type="Proteomes" id="UP000288178"/>
    </source>
</evidence>
<proteinExistence type="predicted"/>
<dbReference type="InterPro" id="IPR010817">
    <property type="entry name" value="HemY_N"/>
</dbReference>
<dbReference type="Pfam" id="PF07219">
    <property type="entry name" value="HemY_N"/>
    <property type="match status" value="1"/>
</dbReference>
<dbReference type="Proteomes" id="UP000288178">
    <property type="component" value="Unassembled WGS sequence"/>
</dbReference>
<evidence type="ECO:0000256" key="4">
    <source>
        <dbReference type="ARBA" id="ARBA00022692"/>
    </source>
</evidence>
<comment type="subcellular location">
    <subcellularLocation>
        <location evidence="2">Cell membrane</location>
    </subcellularLocation>
    <subcellularLocation>
        <location evidence="1">Membrane</location>
        <topology evidence="1">Multi-pass membrane protein</topology>
    </subcellularLocation>
</comment>
<keyword evidence="10" id="KW-1185">Reference proteome</keyword>
<dbReference type="EMBL" id="SACT01000001">
    <property type="protein sequence ID" value="RVT54508.1"/>
    <property type="molecule type" value="Genomic_DNA"/>
</dbReference>
<dbReference type="NCBIfam" id="TIGR00540">
    <property type="entry name" value="TPR_hemY_coli"/>
    <property type="match status" value="1"/>
</dbReference>
<sequence length="414" mass="44693">MRHVIWLVLVAVAAVVAAVTFGRNDGLVSIFWGGWRTDLSLNLAVVLLLGGGAVVLMAAQALMALVSLPTRAAEWRALRRERAAQSALRESMAEYFSARYSRAHKAAQRALVLHADGAGTDREFAVLAHVLAAGSLHRLADWARRDEQLAQLATLLAQPGQPRRADDGARLLAAEWALDDRDPERALALLADLPPGVARRTQALRLKLSAARLSRAPLEALQTARLLANHQAFSPDVARSLLRALAADALAAPHDADQLRQVWQRLDASDRRDPATVATAAERASALGAHDDARQWLLPLWEKLASLDPEDRARIATALMRSVTGIGADWLPRLQEAASRHAHEPALLAAVGAAFAERQLWGKARQLLEPAAQDARLDVATRRLAWHRLAALARVEGDEARAAACDRAASALGA</sequence>
<dbReference type="AlphaFoldDB" id="A0A3S2TQA3"/>
<dbReference type="GO" id="GO:0042168">
    <property type="term" value="P:heme metabolic process"/>
    <property type="evidence" value="ECO:0007669"/>
    <property type="project" value="InterPro"/>
</dbReference>
<feature type="transmembrane region" description="Helical" evidence="7">
    <location>
        <begin position="41"/>
        <end position="66"/>
    </location>
</feature>
<organism evidence="9 10">
    <name type="scientific">Rubrivivax albus</name>
    <dbReference type="NCBI Taxonomy" id="2499835"/>
    <lineage>
        <taxon>Bacteria</taxon>
        <taxon>Pseudomonadati</taxon>
        <taxon>Pseudomonadota</taxon>
        <taxon>Betaproteobacteria</taxon>
        <taxon>Burkholderiales</taxon>
        <taxon>Sphaerotilaceae</taxon>
        <taxon>Rubrivivax</taxon>
    </lineage>
</organism>
<evidence type="ECO:0000256" key="1">
    <source>
        <dbReference type="ARBA" id="ARBA00004141"/>
    </source>
</evidence>
<evidence type="ECO:0000256" key="6">
    <source>
        <dbReference type="ARBA" id="ARBA00023136"/>
    </source>
</evidence>
<keyword evidence="6 7" id="KW-0472">Membrane</keyword>
<keyword evidence="5 7" id="KW-1133">Transmembrane helix</keyword>
<reference evidence="9 10" key="1">
    <citation type="submission" date="2019-01" db="EMBL/GenBank/DDBJ databases">
        <authorList>
            <person name="Chen W.-M."/>
        </authorList>
    </citation>
    <scope>NUCLEOTIDE SEQUENCE [LARGE SCALE GENOMIC DNA]</scope>
    <source>
        <strain evidence="9 10">ICH-3</strain>
    </source>
</reference>
<dbReference type="GO" id="GO:0005886">
    <property type="term" value="C:plasma membrane"/>
    <property type="evidence" value="ECO:0007669"/>
    <property type="project" value="UniProtKB-SubCell"/>
</dbReference>
<keyword evidence="3" id="KW-1003">Cell membrane</keyword>
<evidence type="ECO:0000256" key="7">
    <source>
        <dbReference type="SAM" id="Phobius"/>
    </source>
</evidence>
<accession>A0A3S2TQA3</accession>
<protein>
    <submittedName>
        <fullName evidence="9">Heme biosynthesis protein HemY</fullName>
    </submittedName>
</protein>
<evidence type="ECO:0000259" key="8">
    <source>
        <dbReference type="Pfam" id="PF07219"/>
    </source>
</evidence>
<gene>
    <name evidence="9" type="ORF">ENE75_04360</name>
</gene>
<evidence type="ECO:0000256" key="5">
    <source>
        <dbReference type="ARBA" id="ARBA00022989"/>
    </source>
</evidence>
<keyword evidence="4 7" id="KW-0812">Transmembrane</keyword>
<evidence type="ECO:0000313" key="9">
    <source>
        <dbReference type="EMBL" id="RVT54508.1"/>
    </source>
</evidence>
<dbReference type="RefSeq" id="WP_128196828.1">
    <property type="nucleotide sequence ID" value="NZ_SACT01000001.1"/>
</dbReference>
<name>A0A3S2TQA3_9BURK</name>
<feature type="domain" description="HemY N-terminal" evidence="8">
    <location>
        <begin position="26"/>
        <end position="116"/>
    </location>
</feature>
<evidence type="ECO:0000256" key="2">
    <source>
        <dbReference type="ARBA" id="ARBA00004236"/>
    </source>
</evidence>
<dbReference type="InterPro" id="IPR005254">
    <property type="entry name" value="Heme_biosyn_assoc_TPR_pro"/>
</dbReference>
<dbReference type="OrthoDB" id="9151794at2"/>